<dbReference type="InterPro" id="IPR003615">
    <property type="entry name" value="HNH_nuc"/>
</dbReference>
<dbReference type="CDD" id="cd00085">
    <property type="entry name" value="HNHc"/>
    <property type="match status" value="1"/>
</dbReference>
<proteinExistence type="predicted"/>
<feature type="domain" description="HNH nuclease" evidence="2">
    <location>
        <begin position="465"/>
        <end position="528"/>
    </location>
</feature>
<keyword evidence="3" id="KW-0540">Nuclease</keyword>
<keyword evidence="4" id="KW-1185">Reference proteome</keyword>
<sequence length="598" mass="63021">MVDELGFPMPVPDRSEEELAAILATNPFDDPEVAASAALGPDRRPGQVVDRSTFLLRDIARMRPDVLLAAALRDVTGVDDAIDGEAPAAAGGLGALDDGELRRVAAGWERLISWARAGQARVAAELLARTEGPLGRDSVTGEFSDELRVTTSEAWQIAMRGEGLELYPLLAEALSAGQVDVKKTDTFLRAGAELTPVERGEAIQDLLPAAPTRTWKWISEQMNARAATLHGRKARRRDILDRCNVWAEQAGPGRGRIVADLPVVDAARTFNGVQAAAAALKDVPGETRPLGALRAAALTALVTGDLVLPCPDTVENGATDGATDAIDRTGVVVDDGTNASASLPEPAPLVEPVLDTDLIPVPHDLSGARLTGPAPTGAATPADAAAAGTRVRVIEVPATINVTVPATMLLNPVDMTPGVLEGLGPIPASDAARIAADGTWRRLLTDPESGILRDYSTQTYAPGASLRAAVTARDLTCMFPGCDRPARSGGRASTDLDHIEPFDHDHSPGEPGQTRAMNLHPLCRRHHNLKTHAGWRVTRDPVTGATHWTAPTGTRTVVDPTIIDPTVRYALTRGMTLTETPSTDKTDTPPAGMGPPPF</sequence>
<dbReference type="SMART" id="SM00507">
    <property type="entry name" value="HNHc"/>
    <property type="match status" value="1"/>
</dbReference>
<keyword evidence="3" id="KW-0378">Hydrolase</keyword>
<name>A0ABS1LG02_9MICO</name>
<dbReference type="Proteomes" id="UP000675409">
    <property type="component" value="Unassembled WGS sequence"/>
</dbReference>
<reference evidence="3 4" key="1">
    <citation type="journal article" date="2021" name="Arch. Microbiol.">
        <title>Myceligenerans indicum sp. nov., an actinobacterium isolated from mangrove sediment of Sundarbans, India.</title>
        <authorList>
            <person name="Asha K."/>
            <person name="Bhadury P."/>
        </authorList>
    </citation>
    <scope>NUCLEOTIDE SEQUENCE [LARGE SCALE GENOMIC DNA]</scope>
    <source>
        <strain evidence="3 4">I2</strain>
    </source>
</reference>
<comment type="caution">
    <text evidence="3">The sequence shown here is derived from an EMBL/GenBank/DDBJ whole genome shotgun (WGS) entry which is preliminary data.</text>
</comment>
<evidence type="ECO:0000313" key="3">
    <source>
        <dbReference type="EMBL" id="MBL0885162.1"/>
    </source>
</evidence>
<feature type="region of interest" description="Disordered" evidence="1">
    <location>
        <begin position="577"/>
        <end position="598"/>
    </location>
</feature>
<dbReference type="GO" id="GO:0004519">
    <property type="term" value="F:endonuclease activity"/>
    <property type="evidence" value="ECO:0007669"/>
    <property type="project" value="UniProtKB-KW"/>
</dbReference>
<keyword evidence="3" id="KW-0255">Endonuclease</keyword>
<gene>
    <name evidence="3" type="ORF">HGK34_02505</name>
</gene>
<accession>A0ABS1LG02</accession>
<organism evidence="3 4">
    <name type="scientific">Myceligenerans indicum</name>
    <dbReference type="NCBI Taxonomy" id="2593663"/>
    <lineage>
        <taxon>Bacteria</taxon>
        <taxon>Bacillati</taxon>
        <taxon>Actinomycetota</taxon>
        <taxon>Actinomycetes</taxon>
        <taxon>Micrococcales</taxon>
        <taxon>Promicromonosporaceae</taxon>
        <taxon>Myceligenerans</taxon>
    </lineage>
</organism>
<evidence type="ECO:0000313" key="4">
    <source>
        <dbReference type="Proteomes" id="UP000675409"/>
    </source>
</evidence>
<evidence type="ECO:0000256" key="1">
    <source>
        <dbReference type="SAM" id="MobiDB-lite"/>
    </source>
</evidence>
<dbReference type="RefSeq" id="WP_201845001.1">
    <property type="nucleotide sequence ID" value="NZ_JABBYC010000002.1"/>
</dbReference>
<protein>
    <submittedName>
        <fullName evidence="3">HNH endonuclease</fullName>
    </submittedName>
</protein>
<dbReference type="EMBL" id="JABBYC010000002">
    <property type="protein sequence ID" value="MBL0885162.1"/>
    <property type="molecule type" value="Genomic_DNA"/>
</dbReference>
<evidence type="ECO:0000259" key="2">
    <source>
        <dbReference type="SMART" id="SM00507"/>
    </source>
</evidence>